<dbReference type="PROSITE" id="PS50157">
    <property type="entry name" value="ZINC_FINGER_C2H2_2"/>
    <property type="match status" value="2"/>
</dbReference>
<dbReference type="InterPro" id="IPR036236">
    <property type="entry name" value="Znf_C2H2_sf"/>
</dbReference>
<dbReference type="SMART" id="SM00355">
    <property type="entry name" value="ZnF_C2H2"/>
    <property type="match status" value="3"/>
</dbReference>
<evidence type="ECO:0000256" key="1">
    <source>
        <dbReference type="PROSITE-ProRule" id="PRU00042"/>
    </source>
</evidence>
<protein>
    <submittedName>
        <fullName evidence="3">ZN576 protein</fullName>
    </submittedName>
</protein>
<gene>
    <name evidence="3" type="primary">Znf576</name>
    <name evidence="3" type="ORF">XIPELE_R14186</name>
</gene>
<dbReference type="SUPFAM" id="SSF57667">
    <property type="entry name" value="beta-beta-alpha zinc fingers"/>
    <property type="match status" value="1"/>
</dbReference>
<dbReference type="EMBL" id="VZUH01075412">
    <property type="protein sequence ID" value="NXU93110.1"/>
    <property type="molecule type" value="Genomic_DNA"/>
</dbReference>
<keyword evidence="1" id="KW-0479">Metal-binding</keyword>
<evidence type="ECO:0000259" key="2">
    <source>
        <dbReference type="PROSITE" id="PS50157"/>
    </source>
</evidence>
<dbReference type="GO" id="GO:0008270">
    <property type="term" value="F:zinc ion binding"/>
    <property type="evidence" value="ECO:0007669"/>
    <property type="project" value="UniProtKB-KW"/>
</dbReference>
<keyword evidence="1" id="KW-0863">Zinc-finger</keyword>
<feature type="non-terminal residue" evidence="3">
    <location>
        <position position="1"/>
    </location>
</feature>
<feature type="non-terminal residue" evidence="3">
    <location>
        <position position="139"/>
    </location>
</feature>
<evidence type="ECO:0000313" key="3">
    <source>
        <dbReference type="EMBL" id="NXU93110.1"/>
    </source>
</evidence>
<sequence>LGSRRCRRCLITFPDSAFAARHAKRQHPQDFAAAALRGALFVCFVCARPFGCSAALLRHQRAHAGTPGTPGTPGHGGTAGHAHLAHLGPAIILAHPGTPPPEAPPPAAWPGLACTECGRSFSREGALHGHYIRHARGEL</sequence>
<proteinExistence type="predicted"/>
<dbReference type="Proteomes" id="UP000551443">
    <property type="component" value="Unassembled WGS sequence"/>
</dbReference>
<dbReference type="InterPro" id="IPR013087">
    <property type="entry name" value="Znf_C2H2_type"/>
</dbReference>
<comment type="caution">
    <text evidence="3">The sequence shown here is derived from an EMBL/GenBank/DDBJ whole genome shotgun (WGS) entry which is preliminary data.</text>
</comment>
<feature type="domain" description="C2H2-type" evidence="2">
    <location>
        <begin position="41"/>
        <end position="68"/>
    </location>
</feature>
<reference evidence="3 4" key="1">
    <citation type="submission" date="2019-09" db="EMBL/GenBank/DDBJ databases">
        <title>Bird 10,000 Genomes (B10K) Project - Family phase.</title>
        <authorList>
            <person name="Zhang G."/>
        </authorList>
    </citation>
    <scope>NUCLEOTIDE SEQUENCE [LARGE SCALE GENOMIC DNA]</scope>
    <source>
        <strain evidence="3">OUT-0059</strain>
        <tissue evidence="3">Muscle</tissue>
    </source>
</reference>
<keyword evidence="4" id="KW-1185">Reference proteome</keyword>
<evidence type="ECO:0000313" key="4">
    <source>
        <dbReference type="Proteomes" id="UP000551443"/>
    </source>
</evidence>
<dbReference type="PROSITE" id="PS00028">
    <property type="entry name" value="ZINC_FINGER_C2H2_1"/>
    <property type="match status" value="2"/>
</dbReference>
<feature type="domain" description="C2H2-type" evidence="2">
    <location>
        <begin position="112"/>
        <end position="139"/>
    </location>
</feature>
<accession>A0A7L3PUC8</accession>
<name>A0A7L3PUC8_9DEND</name>
<keyword evidence="1" id="KW-0862">Zinc</keyword>
<dbReference type="Gene3D" id="3.30.160.60">
    <property type="entry name" value="Classic Zinc Finger"/>
    <property type="match status" value="1"/>
</dbReference>
<dbReference type="Pfam" id="PF00096">
    <property type="entry name" value="zf-C2H2"/>
    <property type="match status" value="1"/>
</dbReference>
<organism evidence="3 4">
    <name type="scientific">Xiphorhynchus elegans</name>
    <name type="common">elegant woodcreeper</name>
    <dbReference type="NCBI Taxonomy" id="269412"/>
    <lineage>
        <taxon>Eukaryota</taxon>
        <taxon>Metazoa</taxon>
        <taxon>Chordata</taxon>
        <taxon>Craniata</taxon>
        <taxon>Vertebrata</taxon>
        <taxon>Euteleostomi</taxon>
        <taxon>Archelosauria</taxon>
        <taxon>Archosauria</taxon>
        <taxon>Dinosauria</taxon>
        <taxon>Saurischia</taxon>
        <taxon>Theropoda</taxon>
        <taxon>Coelurosauria</taxon>
        <taxon>Aves</taxon>
        <taxon>Neognathae</taxon>
        <taxon>Neoaves</taxon>
        <taxon>Telluraves</taxon>
        <taxon>Australaves</taxon>
        <taxon>Passeriformes</taxon>
        <taxon>Dendrocolaptidae</taxon>
        <taxon>Xiphorhynchus</taxon>
    </lineage>
</organism>
<dbReference type="AlphaFoldDB" id="A0A7L3PUC8"/>